<feature type="domain" description="Aspartate/glutamate/uridylate kinase" evidence="29">
    <location>
        <begin position="2"/>
        <end position="284"/>
    </location>
</feature>
<dbReference type="Gene3D" id="3.30.2130.10">
    <property type="entry name" value="VC0802-like"/>
    <property type="match status" value="1"/>
</dbReference>
<dbReference type="EC" id="2.7.2.4" evidence="28"/>
<feature type="domain" description="Homoserine dehydrogenase catalytic" evidence="30">
    <location>
        <begin position="615"/>
        <end position="788"/>
    </location>
</feature>
<keyword evidence="14 28" id="KW-0547">Nucleotide-binding</keyword>
<comment type="subunit">
    <text evidence="9 28">Homotetramer.</text>
</comment>
<evidence type="ECO:0000256" key="8">
    <source>
        <dbReference type="ARBA" id="ARBA00010046"/>
    </source>
</evidence>
<evidence type="ECO:0000256" key="18">
    <source>
        <dbReference type="ARBA" id="ARBA00023002"/>
    </source>
</evidence>
<keyword evidence="33" id="KW-1185">Reference proteome</keyword>
<dbReference type="SUPFAM" id="SSF55347">
    <property type="entry name" value="Glyceraldehyde-3-phosphate dehydrogenase-like, C-terminal domain"/>
    <property type="match status" value="1"/>
</dbReference>
<keyword evidence="19" id="KW-0520">NAD</keyword>
<dbReference type="CDD" id="cd04257">
    <property type="entry name" value="AAK_AK-HSDH"/>
    <property type="match status" value="1"/>
</dbReference>
<evidence type="ECO:0000256" key="20">
    <source>
        <dbReference type="ARBA" id="ARBA00023053"/>
    </source>
</evidence>
<reference evidence="32 33" key="1">
    <citation type="journal article" date="2002" name="Nat. Genet.">
        <title>Genome sequence of the endocellular obligate symbiont of tsetse flies, Wigglesworthia glossinidia.</title>
        <authorList>
            <person name="Akman L."/>
            <person name="Yamashita A."/>
            <person name="Watanabe H."/>
            <person name="Oshima K."/>
            <person name="Shiba T."/>
            <person name="Hattori M."/>
            <person name="Aksoy S."/>
        </authorList>
    </citation>
    <scope>NUCLEOTIDE SEQUENCE [LARGE SCALE GENOMIC DNA]</scope>
</reference>
<evidence type="ECO:0000256" key="7">
    <source>
        <dbReference type="ARBA" id="ARBA00007952"/>
    </source>
</evidence>
<dbReference type="GO" id="GO:0005524">
    <property type="term" value="F:ATP binding"/>
    <property type="evidence" value="ECO:0007669"/>
    <property type="project" value="UniProtKB-UniRule"/>
</dbReference>
<dbReference type="GO" id="GO:0004412">
    <property type="term" value="F:homoserine dehydrogenase activity"/>
    <property type="evidence" value="ECO:0007669"/>
    <property type="project" value="UniProtKB-UniRule"/>
</dbReference>
<accession>Q8D1W5</accession>
<evidence type="ECO:0000256" key="25">
    <source>
        <dbReference type="ARBA" id="ARBA00048561"/>
    </source>
</evidence>
<evidence type="ECO:0000256" key="10">
    <source>
        <dbReference type="ARBA" id="ARBA00022605"/>
    </source>
</evidence>
<dbReference type="PIRSF" id="PIRSF000727">
    <property type="entry name" value="ThrA"/>
    <property type="match status" value="1"/>
</dbReference>
<name>Q8D1W5_WIGBR</name>
<dbReference type="PANTHER" id="PTHR43070">
    <property type="match status" value="1"/>
</dbReference>
<comment type="catalytic activity">
    <reaction evidence="26">
        <text>L-homoserine + NADP(+) = L-aspartate 4-semialdehyde + NADPH + H(+)</text>
        <dbReference type="Rhea" id="RHEA:15761"/>
        <dbReference type="ChEBI" id="CHEBI:15378"/>
        <dbReference type="ChEBI" id="CHEBI:57476"/>
        <dbReference type="ChEBI" id="CHEBI:57783"/>
        <dbReference type="ChEBI" id="CHEBI:58349"/>
        <dbReference type="ChEBI" id="CHEBI:537519"/>
        <dbReference type="EC" id="1.1.1.3"/>
    </reaction>
    <physiologicalReaction direction="right-to-left" evidence="26">
        <dbReference type="Rhea" id="RHEA:15763"/>
    </physiologicalReaction>
</comment>
<comment type="catalytic activity">
    <reaction evidence="25">
        <text>L-aspartate + ATP = 4-phospho-L-aspartate + ADP</text>
        <dbReference type="Rhea" id="RHEA:23776"/>
        <dbReference type="ChEBI" id="CHEBI:29991"/>
        <dbReference type="ChEBI" id="CHEBI:30616"/>
        <dbReference type="ChEBI" id="CHEBI:57535"/>
        <dbReference type="ChEBI" id="CHEBI:456216"/>
        <dbReference type="EC" id="2.7.2.4"/>
    </reaction>
    <physiologicalReaction direction="left-to-right" evidence="25">
        <dbReference type="Rhea" id="RHEA:23777"/>
    </physiologicalReaction>
</comment>
<evidence type="ECO:0000313" key="33">
    <source>
        <dbReference type="Proteomes" id="UP000000562"/>
    </source>
</evidence>
<evidence type="ECO:0000256" key="23">
    <source>
        <dbReference type="ARBA" id="ARBA00023268"/>
    </source>
</evidence>
<evidence type="ECO:0000313" key="32">
    <source>
        <dbReference type="EMBL" id="BAC24737.1"/>
    </source>
</evidence>
<evidence type="ECO:0000256" key="22">
    <source>
        <dbReference type="ARBA" id="ARBA00023167"/>
    </source>
</evidence>
<comment type="pathway">
    <text evidence="3 28">Amino-acid biosynthesis; L-methionine biosynthesis via de novo pathway; L-homoserine from L-aspartate: step 1/3.</text>
</comment>
<evidence type="ECO:0000256" key="24">
    <source>
        <dbReference type="ARBA" id="ARBA00044938"/>
    </source>
</evidence>
<dbReference type="GO" id="GO:0009086">
    <property type="term" value="P:methionine biosynthetic process"/>
    <property type="evidence" value="ECO:0007669"/>
    <property type="project" value="UniProtKB-KW"/>
</dbReference>
<dbReference type="Proteomes" id="UP000000562">
    <property type="component" value="Chromosome"/>
</dbReference>
<comment type="pathway">
    <text evidence="5 28">Amino-acid biosynthesis; L-methionine biosynthesis via de novo pathway; L-homoserine from L-aspartate: step 3/3.</text>
</comment>
<dbReference type="UniPathway" id="UPA00034">
    <property type="reaction ID" value="UER00015"/>
</dbReference>
<dbReference type="GO" id="GO:0009089">
    <property type="term" value="P:lysine biosynthetic process via diaminopimelate"/>
    <property type="evidence" value="ECO:0007669"/>
    <property type="project" value="UniProtKB-UniRule"/>
</dbReference>
<evidence type="ECO:0000256" key="28">
    <source>
        <dbReference type="PIRNR" id="PIRNR000727"/>
    </source>
</evidence>
<organism evidence="32 33">
    <name type="scientific">Wigglesworthia glossinidia brevipalpis</name>
    <dbReference type="NCBI Taxonomy" id="36870"/>
    <lineage>
        <taxon>Bacteria</taxon>
        <taxon>Pseudomonadati</taxon>
        <taxon>Pseudomonadota</taxon>
        <taxon>Gammaproteobacteria</taxon>
        <taxon>Enterobacterales</taxon>
        <taxon>Erwiniaceae</taxon>
        <taxon>Wigglesworthia</taxon>
    </lineage>
</organism>
<comment type="pathway">
    <text evidence="6 28">Amino-acid biosynthesis; L-threonine biosynthesis; L-threonine from L-aspartate: step 1/5.</text>
</comment>
<dbReference type="eggNOG" id="COG0527">
    <property type="taxonomic scope" value="Bacteria"/>
</dbReference>
<evidence type="ECO:0000256" key="9">
    <source>
        <dbReference type="ARBA" id="ARBA00011881"/>
    </source>
</evidence>
<gene>
    <name evidence="32" type="primary">thrA</name>
</gene>
<dbReference type="InterPro" id="IPR036291">
    <property type="entry name" value="NAD(P)-bd_dom_sf"/>
</dbReference>
<keyword evidence="17 28" id="KW-0521">NADP</keyword>
<dbReference type="STRING" id="36870.gene:10369103"/>
<evidence type="ECO:0000256" key="21">
    <source>
        <dbReference type="ARBA" id="ARBA00023154"/>
    </source>
</evidence>
<evidence type="ECO:0000256" key="27">
    <source>
        <dbReference type="ARBA" id="ARBA00049031"/>
    </source>
</evidence>
<dbReference type="HOGENOM" id="CLU_009116_7_1_6"/>
<dbReference type="NCBIfam" id="NF006959">
    <property type="entry name" value="PRK09436.1"/>
    <property type="match status" value="1"/>
</dbReference>
<dbReference type="PROSITE" id="PS00324">
    <property type="entry name" value="ASPARTOKINASE"/>
    <property type="match status" value="1"/>
</dbReference>
<dbReference type="eggNOG" id="COG0460">
    <property type="taxonomic scope" value="Bacteria"/>
</dbReference>
<dbReference type="SUPFAM" id="SSF53633">
    <property type="entry name" value="Carbamate kinase-like"/>
    <property type="match status" value="1"/>
</dbReference>
<evidence type="ECO:0000256" key="1">
    <source>
        <dbReference type="ARBA" id="ARBA00001920"/>
    </source>
</evidence>
<evidence type="ECO:0000259" key="31">
    <source>
        <dbReference type="Pfam" id="PF03447"/>
    </source>
</evidence>
<keyword evidence="10 28" id="KW-0028">Amino-acid biosynthesis</keyword>
<dbReference type="KEGG" id="wbr:thrA"/>
<dbReference type="Pfam" id="PF03447">
    <property type="entry name" value="NAD_binding_3"/>
    <property type="match status" value="1"/>
</dbReference>
<evidence type="ECO:0000256" key="12">
    <source>
        <dbReference type="ARBA" id="ARBA00022697"/>
    </source>
</evidence>
<evidence type="ECO:0000256" key="26">
    <source>
        <dbReference type="ARBA" id="ARBA00048841"/>
    </source>
</evidence>
<dbReference type="InterPro" id="IPR001342">
    <property type="entry name" value="HDH_cat"/>
</dbReference>
<dbReference type="SUPFAM" id="SSF55021">
    <property type="entry name" value="ACT-like"/>
    <property type="match status" value="1"/>
</dbReference>
<dbReference type="GO" id="GO:0046872">
    <property type="term" value="F:metal ion binding"/>
    <property type="evidence" value="ECO:0007669"/>
    <property type="project" value="UniProtKB-KW"/>
</dbReference>
<dbReference type="Pfam" id="PF00696">
    <property type="entry name" value="AA_kinase"/>
    <property type="match status" value="1"/>
</dbReference>
<keyword evidence="23" id="KW-0511">Multifunctional enzyme</keyword>
<comment type="catalytic activity">
    <reaction evidence="27">
        <text>L-homoserine + NAD(+) = L-aspartate 4-semialdehyde + NADH + H(+)</text>
        <dbReference type="Rhea" id="RHEA:15757"/>
        <dbReference type="ChEBI" id="CHEBI:15378"/>
        <dbReference type="ChEBI" id="CHEBI:57476"/>
        <dbReference type="ChEBI" id="CHEBI:57540"/>
        <dbReference type="ChEBI" id="CHEBI:57945"/>
        <dbReference type="ChEBI" id="CHEBI:537519"/>
        <dbReference type="EC" id="1.1.1.3"/>
    </reaction>
    <physiologicalReaction direction="right-to-left" evidence="27">
        <dbReference type="Rhea" id="RHEA:15759"/>
    </physiologicalReaction>
</comment>
<dbReference type="PANTHER" id="PTHR43070:SF3">
    <property type="entry name" value="HOMOSERINE DEHYDROGENASE"/>
    <property type="match status" value="1"/>
</dbReference>
<keyword evidence="22" id="KW-0486">Methionine biosynthesis</keyword>
<dbReference type="InterPro" id="IPR042199">
    <property type="entry name" value="AsparK_Bifunc_asparK/hSer_DH"/>
</dbReference>
<dbReference type="Gene3D" id="1.20.120.1320">
    <property type="entry name" value="Aspartokinase, catalytic domain"/>
    <property type="match status" value="1"/>
</dbReference>
<evidence type="ECO:0000256" key="2">
    <source>
        <dbReference type="ARBA" id="ARBA00004766"/>
    </source>
</evidence>
<dbReference type="OrthoDB" id="9799110at2"/>
<comment type="similarity">
    <text evidence="8 28">In the N-terminal section; belongs to the aspartokinase family.</text>
</comment>
<dbReference type="InterPro" id="IPR005106">
    <property type="entry name" value="Asp/hSer_DH_NAD-bd"/>
</dbReference>
<dbReference type="GO" id="GO:0009090">
    <property type="term" value="P:homoserine biosynthetic process"/>
    <property type="evidence" value="ECO:0007669"/>
    <property type="project" value="TreeGrafter"/>
</dbReference>
<keyword evidence="18 28" id="KW-0560">Oxidoreductase</keyword>
<comment type="function">
    <text evidence="24">Bifunctional aspartate kinase and homoserine dehydrogenase that catalyzes the first and the third steps toward the synthesis of lysine, methionine and threonine from aspartate.</text>
</comment>
<dbReference type="AlphaFoldDB" id="Q8D1W5"/>
<dbReference type="InterPro" id="IPR041743">
    <property type="entry name" value="AK-HSDH_N"/>
</dbReference>
<dbReference type="EMBL" id="BA000021">
    <property type="protein sequence ID" value="BAC24737.1"/>
    <property type="molecule type" value="Genomic_DNA"/>
</dbReference>
<comment type="pathway">
    <text evidence="4 28">Amino-acid biosynthesis; L-threonine biosynthesis; L-threonine from L-aspartate: step 3/5.</text>
</comment>
<comment type="similarity">
    <text evidence="7 28">In the C-terminal section; belongs to the homoserine dehydrogenase family.</text>
</comment>
<dbReference type="InterPro" id="IPR018042">
    <property type="entry name" value="Aspartate_kinase_CS"/>
</dbReference>
<comment type="pathway">
    <text evidence="2 28">Amino-acid biosynthesis; L-lysine biosynthesis via DAP pathway; (S)-tetrahydrodipicolinate from L-aspartate: step 1/4.</text>
</comment>
<evidence type="ECO:0000256" key="11">
    <source>
        <dbReference type="ARBA" id="ARBA00022679"/>
    </source>
</evidence>
<evidence type="ECO:0000259" key="29">
    <source>
        <dbReference type="Pfam" id="PF00696"/>
    </source>
</evidence>
<evidence type="ECO:0000256" key="16">
    <source>
        <dbReference type="ARBA" id="ARBA00022840"/>
    </source>
</evidence>
<dbReference type="SUPFAM" id="SSF51735">
    <property type="entry name" value="NAD(P)-binding Rossmann-fold domains"/>
    <property type="match status" value="1"/>
</dbReference>
<protein>
    <recommendedName>
        <fullName evidence="28">Bifunctional aspartokinase/homoserine dehydrogenase</fullName>
    </recommendedName>
    <domain>
        <recommendedName>
            <fullName evidence="28">Aspartokinase</fullName>
            <ecNumber evidence="28">2.7.2.4</ecNumber>
        </recommendedName>
    </domain>
    <domain>
        <recommendedName>
            <fullName evidence="28">Homoserine dehydrogenase</fullName>
            <ecNumber evidence="28">1.1.1.3</ecNumber>
        </recommendedName>
    </domain>
</protein>
<dbReference type="GO" id="GO:0009088">
    <property type="term" value="P:threonine biosynthetic process"/>
    <property type="evidence" value="ECO:0007669"/>
    <property type="project" value="UniProtKB-UniRule"/>
</dbReference>
<dbReference type="Gene3D" id="3.40.50.720">
    <property type="entry name" value="NAD(P)-binding Rossmann-like Domain"/>
    <property type="match status" value="1"/>
</dbReference>
<keyword evidence="16 28" id="KW-0067">ATP-binding</keyword>
<dbReference type="InterPro" id="IPR049638">
    <property type="entry name" value="AK-HD"/>
</dbReference>
<comment type="cofactor">
    <cofactor evidence="1">
        <name>a metal cation</name>
        <dbReference type="ChEBI" id="CHEBI:25213"/>
    </cofactor>
</comment>
<dbReference type="InterPro" id="IPR001048">
    <property type="entry name" value="Asp/Glu/Uridylate_kinase"/>
</dbReference>
<keyword evidence="11 28" id="KW-0808">Transferase</keyword>
<evidence type="ECO:0000256" key="17">
    <source>
        <dbReference type="ARBA" id="ARBA00022857"/>
    </source>
</evidence>
<dbReference type="InterPro" id="IPR001341">
    <property type="entry name" value="Asp_kinase"/>
</dbReference>
<feature type="domain" description="Aspartate/homoserine dehydrogenase NAD-binding" evidence="31">
    <location>
        <begin position="496"/>
        <end position="606"/>
    </location>
</feature>
<keyword evidence="12" id="KW-0791">Threonine biosynthesis</keyword>
<dbReference type="Pfam" id="PF00742">
    <property type="entry name" value="Homoserine_dh"/>
    <property type="match status" value="1"/>
</dbReference>
<dbReference type="InterPro" id="IPR011147">
    <property type="entry name" value="Bifunc_Aspkin/hSer_DH"/>
</dbReference>
<dbReference type="Gene3D" id="3.30.360.10">
    <property type="entry name" value="Dihydrodipicolinate Reductase, domain 2"/>
    <property type="match status" value="1"/>
</dbReference>
<evidence type="ECO:0000256" key="13">
    <source>
        <dbReference type="ARBA" id="ARBA00022723"/>
    </source>
</evidence>
<dbReference type="UniPathway" id="UPA00050">
    <property type="reaction ID" value="UER00063"/>
</dbReference>
<keyword evidence="13" id="KW-0479">Metal-binding</keyword>
<evidence type="ECO:0000256" key="15">
    <source>
        <dbReference type="ARBA" id="ARBA00022777"/>
    </source>
</evidence>
<dbReference type="EC" id="1.1.1.3" evidence="28"/>
<evidence type="ECO:0000256" key="6">
    <source>
        <dbReference type="ARBA" id="ARBA00005139"/>
    </source>
</evidence>
<keyword evidence="20" id="KW-0915">Sodium</keyword>
<sequence length="815" mass="94531">MRVLKFGGTSISSLKCFSKVVNIIKKNYKKDQIAVVLSAPKKVTDNLFYMIEKSCQTKDIKEIFNNTKDIFFYLIKSLFDSNENYYYLNIYNFIELKFNRLLYLLNIVFNLKFCPNSINAEIVCMGEIISVKLMELYLKNKNIDVFVIDPKKIFLSKGQYLESFIDIKESERRIKKINFPKNKVILMAGFIAKNKYGELVALGRNGSDYSATALAACLKANVCEIWTDVDGIYTGDPNKIKNTKLINKLSCKEAISLSYLGAEILHKRSIFPILEFNIPCIIKNTNNSNSYGTSILNIVNDEKEIIKGITFLKDIAMISIFICYNIKTINIYNRILVAFKKSNIKIIFMMQSSSESNINIFIFQNNLSESKCIIEYEFCFEINNKLFESIHYKSDLFILSMIGSNIFKNKNIFINIVKFFNFIHKKMISILYGGYLSNAFSVVLESCNIVNDLNNMHKIFFEKKNFIEIFIIGNKNIKNCLFNLFYKKKFFFKKKHIELKICGISDAKKLLINENGINLKHWKYNLSNSKIIFDSDIIIECLKKNNFLNPVIVDCTQNKIISKKYADFLIQGFHIVTSNKQPNISSIDYYKKIRNMSIISNKKFLYNANFNTQFPIIENIKSFLNLSENKNYYFSGVLSSAISFIFERLNKGMSFYKIIVLALQSGFSLKDIYHAILGKDSAENLLIIARELGYNIEIKDIEIKPIISKKFLKKNIKKEIFNISISVDNKFKKKLQKAKIQGNVLNYVSNIKNGKFIIKIQEASPNNPLFKVKSKENIFIFYTNSHKSFPIILKSFSYKKNIYIFNILNDLLKLT</sequence>
<dbReference type="Gene3D" id="3.40.1160.10">
    <property type="entry name" value="Acetylglutamate kinase-like"/>
    <property type="match status" value="1"/>
</dbReference>
<proteinExistence type="inferred from homology"/>
<dbReference type="NCBIfam" id="TIGR00657">
    <property type="entry name" value="asp_kinases"/>
    <property type="match status" value="1"/>
</dbReference>
<evidence type="ECO:0000256" key="3">
    <source>
        <dbReference type="ARBA" id="ARBA00004986"/>
    </source>
</evidence>
<evidence type="ECO:0000259" key="30">
    <source>
        <dbReference type="Pfam" id="PF00742"/>
    </source>
</evidence>
<evidence type="ECO:0000256" key="14">
    <source>
        <dbReference type="ARBA" id="ARBA00022741"/>
    </source>
</evidence>
<keyword evidence="21" id="KW-0457">Lysine biosynthesis</keyword>
<evidence type="ECO:0000256" key="5">
    <source>
        <dbReference type="ARBA" id="ARBA00005062"/>
    </source>
</evidence>
<evidence type="ECO:0000256" key="19">
    <source>
        <dbReference type="ARBA" id="ARBA00023027"/>
    </source>
</evidence>
<evidence type="ECO:0000256" key="4">
    <source>
        <dbReference type="ARBA" id="ARBA00005056"/>
    </source>
</evidence>
<dbReference type="UniPathway" id="UPA00051">
    <property type="reaction ID" value="UER00462"/>
</dbReference>
<dbReference type="GO" id="GO:0004072">
    <property type="term" value="F:aspartate kinase activity"/>
    <property type="evidence" value="ECO:0007669"/>
    <property type="project" value="UniProtKB-UniRule"/>
</dbReference>
<dbReference type="InterPro" id="IPR045865">
    <property type="entry name" value="ACT-like_dom_sf"/>
</dbReference>
<dbReference type="GO" id="GO:0050661">
    <property type="term" value="F:NADP binding"/>
    <property type="evidence" value="ECO:0007669"/>
    <property type="project" value="UniProtKB-UniRule"/>
</dbReference>
<dbReference type="InterPro" id="IPR036393">
    <property type="entry name" value="AceGlu_kinase-like_sf"/>
</dbReference>
<keyword evidence="15 28" id="KW-0418">Kinase</keyword>